<organism evidence="2 3">
    <name type="scientific">Stegastes partitus</name>
    <name type="common">bicolor damselfish</name>
    <dbReference type="NCBI Taxonomy" id="144197"/>
    <lineage>
        <taxon>Eukaryota</taxon>
        <taxon>Metazoa</taxon>
        <taxon>Chordata</taxon>
        <taxon>Craniata</taxon>
        <taxon>Vertebrata</taxon>
        <taxon>Euteleostomi</taxon>
        <taxon>Actinopterygii</taxon>
        <taxon>Neopterygii</taxon>
        <taxon>Teleostei</taxon>
        <taxon>Neoteleostei</taxon>
        <taxon>Acanthomorphata</taxon>
        <taxon>Ovalentaria</taxon>
        <taxon>Pomacentridae</taxon>
        <taxon>Stegastes</taxon>
    </lineage>
</organism>
<dbReference type="GO" id="GO:0005737">
    <property type="term" value="C:cytoplasm"/>
    <property type="evidence" value="ECO:0007669"/>
    <property type="project" value="TreeGrafter"/>
</dbReference>
<dbReference type="PANTHER" id="PTHR16922:SF0">
    <property type="entry name" value="INTERLEUKIN-11"/>
    <property type="match status" value="1"/>
</dbReference>
<dbReference type="SUPFAM" id="SSF47266">
    <property type="entry name" value="4-helical cytokines"/>
    <property type="match status" value="1"/>
</dbReference>
<reference evidence="3" key="1">
    <citation type="submission" date="2025-08" db="UniProtKB">
        <authorList>
            <consortium name="RefSeq"/>
        </authorList>
    </citation>
    <scope>IDENTIFICATION</scope>
</reference>
<dbReference type="PANTHER" id="PTHR16922">
    <property type="entry name" value="INTERLEUKIN 11"/>
    <property type="match status" value="1"/>
</dbReference>
<dbReference type="PRINTS" id="PR01946">
    <property type="entry name" value="IL11BFISH"/>
</dbReference>
<dbReference type="Pfam" id="PF07400">
    <property type="entry name" value="IL11"/>
    <property type="match status" value="1"/>
</dbReference>
<gene>
    <name evidence="3" type="primary">LOC103373116</name>
</gene>
<dbReference type="InterPro" id="IPR009079">
    <property type="entry name" value="4_helix_cytokine-like_core"/>
</dbReference>
<name>A0A9Y4NPI4_9TELE</name>
<feature type="signal peptide" evidence="1">
    <location>
        <begin position="1"/>
        <end position="27"/>
    </location>
</feature>
<dbReference type="Proteomes" id="UP000694891">
    <property type="component" value="Unplaced"/>
</dbReference>
<dbReference type="GO" id="GO:0043410">
    <property type="term" value="P:positive regulation of MAPK cascade"/>
    <property type="evidence" value="ECO:0007669"/>
    <property type="project" value="TreeGrafter"/>
</dbReference>
<dbReference type="GO" id="GO:0008284">
    <property type="term" value="P:positive regulation of cell population proliferation"/>
    <property type="evidence" value="ECO:0007669"/>
    <property type="project" value="TreeGrafter"/>
</dbReference>
<protein>
    <submittedName>
        <fullName evidence="3">Uncharacterized protein LOC103373116</fullName>
    </submittedName>
</protein>
<dbReference type="GO" id="GO:0008083">
    <property type="term" value="F:growth factor activity"/>
    <property type="evidence" value="ECO:0007669"/>
    <property type="project" value="TreeGrafter"/>
</dbReference>
<dbReference type="AlphaFoldDB" id="A0A9Y4NPI4"/>
<accession>A0A9Y4NPI4</accession>
<evidence type="ECO:0000313" key="3">
    <source>
        <dbReference type="RefSeq" id="XP_008301153.1"/>
    </source>
</evidence>
<keyword evidence="1" id="KW-0732">Signal</keyword>
<dbReference type="InterPro" id="IPR020438">
    <property type="entry name" value="IL-11"/>
</dbReference>
<dbReference type="RefSeq" id="XP_008301153.1">
    <property type="nucleotide sequence ID" value="XM_008302931.1"/>
</dbReference>
<dbReference type="GO" id="GO:0005125">
    <property type="term" value="F:cytokine activity"/>
    <property type="evidence" value="ECO:0007669"/>
    <property type="project" value="TreeGrafter"/>
</dbReference>
<dbReference type="InterPro" id="IPR020462">
    <property type="entry name" value="IL-11B_fish"/>
</dbReference>
<evidence type="ECO:0000313" key="2">
    <source>
        <dbReference type="Proteomes" id="UP000694891"/>
    </source>
</evidence>
<evidence type="ECO:0000256" key="1">
    <source>
        <dbReference type="SAM" id="SignalP"/>
    </source>
</evidence>
<feature type="chain" id="PRO_5041238641" evidence="1">
    <location>
        <begin position="28"/>
        <end position="200"/>
    </location>
</feature>
<dbReference type="GeneID" id="103373116"/>
<sequence>MQPVISDSTSCLFRLLLLAELLIHSSCQSTLSCSMFGSMIHQVDKLLNSSKRLHNLTKEELVKFAAVEHRLSSLPHIQHTVGDFNSLKVNESLSQLYSHTLSFRVHVDWLKTAKENVSLPIQSAETTSTQLQQLFRLANTSLHQIREEVPQTTSPSLPEVSLAFDALKFSVEISDRLQAFCHWSKRALRRLQRQSRCPGR</sequence>
<proteinExistence type="predicted"/>
<dbReference type="Gene3D" id="1.20.1250.10">
    <property type="match status" value="1"/>
</dbReference>
<keyword evidence="2" id="KW-1185">Reference proteome</keyword>